<dbReference type="InterPro" id="IPR045026">
    <property type="entry name" value="LIMYB"/>
</dbReference>
<dbReference type="OrthoDB" id="686198at2759"/>
<dbReference type="PANTHER" id="PTHR47584:SF14">
    <property type="entry name" value="L10-INTERACTING MYB DOMAIN-CONTAINING PROTEIN-LIKE"/>
    <property type="match status" value="1"/>
</dbReference>
<sequence>MSQGQDVCIHRLRLERFAKVDNLCDQRKGFLAAILVWAPHLHSSANIFLLFKTRSNSTSQSHLQSKSSTRTSTSNMALKGENILEWTDYVEFAFIHIMLEKFKRTHTTSWKQRDWVEMNVEMERQFPDVQLGFQKLQQKTTRPKTMYKQFTELLHHKPVGWDEDTNTIKKNKAFKTFQTRGYKNYKLLNELFSASTATWALRISSIDPPRTFDEDRQVSEEFLSTSKKHHKQPVNLKEGSNESDDRVHVVEEPIIFESLHQVHKRLSSTTLQLQECMDLFKASFKHKPKTTPP</sequence>
<dbReference type="GeneID" id="116209583"/>
<dbReference type="Proteomes" id="UP000233551">
    <property type="component" value="Unassembled WGS sequence"/>
</dbReference>
<evidence type="ECO:0000313" key="2">
    <source>
        <dbReference type="Proteomes" id="UP000233551"/>
    </source>
</evidence>
<gene>
    <name evidence="1" type="ORF">CRG98_033341</name>
</gene>
<accession>A0A2I0IQI0</accession>
<organism evidence="1 2">
    <name type="scientific">Punica granatum</name>
    <name type="common">Pomegranate</name>
    <dbReference type="NCBI Taxonomy" id="22663"/>
    <lineage>
        <taxon>Eukaryota</taxon>
        <taxon>Viridiplantae</taxon>
        <taxon>Streptophyta</taxon>
        <taxon>Embryophyta</taxon>
        <taxon>Tracheophyta</taxon>
        <taxon>Spermatophyta</taxon>
        <taxon>Magnoliopsida</taxon>
        <taxon>eudicotyledons</taxon>
        <taxon>Gunneridae</taxon>
        <taxon>Pentapetalae</taxon>
        <taxon>rosids</taxon>
        <taxon>malvids</taxon>
        <taxon>Myrtales</taxon>
        <taxon>Lythraceae</taxon>
        <taxon>Punica</taxon>
    </lineage>
</organism>
<name>A0A2I0IQI0_PUNGR</name>
<proteinExistence type="predicted"/>
<keyword evidence="2" id="KW-1185">Reference proteome</keyword>
<evidence type="ECO:0000313" key="1">
    <source>
        <dbReference type="EMBL" id="PKI46271.1"/>
    </source>
</evidence>
<dbReference type="InterPro" id="IPR024752">
    <property type="entry name" value="Myb/SANT-like_dom"/>
</dbReference>
<reference evidence="1 2" key="1">
    <citation type="submission" date="2017-11" db="EMBL/GenBank/DDBJ databases">
        <title>De-novo sequencing of pomegranate (Punica granatum L.) genome.</title>
        <authorList>
            <person name="Akparov Z."/>
            <person name="Amiraslanov A."/>
            <person name="Hajiyeva S."/>
            <person name="Abbasov M."/>
            <person name="Kaur K."/>
            <person name="Hamwieh A."/>
            <person name="Solovyev V."/>
            <person name="Salamov A."/>
            <person name="Braich B."/>
            <person name="Kosarev P."/>
            <person name="Mahmoud A."/>
            <person name="Hajiyev E."/>
            <person name="Babayeva S."/>
            <person name="Izzatullayeva V."/>
            <person name="Mammadov A."/>
            <person name="Mammadov A."/>
            <person name="Sharifova S."/>
            <person name="Ojaghi J."/>
            <person name="Eynullazada K."/>
            <person name="Bayramov B."/>
            <person name="Abdulazimova A."/>
            <person name="Shahmuradov I."/>
        </authorList>
    </citation>
    <scope>NUCLEOTIDE SEQUENCE [LARGE SCALE GENOMIC DNA]</scope>
    <source>
        <strain evidence="2">cv. AG2017</strain>
        <tissue evidence="1">Leaf</tissue>
    </source>
</reference>
<protein>
    <submittedName>
        <fullName evidence="1">Uncharacterized protein</fullName>
    </submittedName>
</protein>
<dbReference type="AlphaFoldDB" id="A0A2I0IQI0"/>
<dbReference type="PANTHER" id="PTHR47584">
    <property type="match status" value="1"/>
</dbReference>
<comment type="caution">
    <text evidence="1">The sequence shown here is derived from an EMBL/GenBank/DDBJ whole genome shotgun (WGS) entry which is preliminary data.</text>
</comment>
<dbReference type="Pfam" id="PF12776">
    <property type="entry name" value="Myb_DNA-bind_3"/>
    <property type="match status" value="1"/>
</dbReference>
<dbReference type="EMBL" id="PGOL01002655">
    <property type="protein sequence ID" value="PKI46271.1"/>
    <property type="molecule type" value="Genomic_DNA"/>
</dbReference>